<dbReference type="NCBIfam" id="TIGR01692">
    <property type="entry name" value="HIBADH"/>
    <property type="match status" value="1"/>
</dbReference>
<dbReference type="Pfam" id="PF14833">
    <property type="entry name" value="NAD_binding_11"/>
    <property type="match status" value="1"/>
</dbReference>
<dbReference type="Pfam" id="PF03446">
    <property type="entry name" value="NAD_binding_2"/>
    <property type="match status" value="1"/>
</dbReference>
<keyword evidence="4 6" id="KW-0520">NAD</keyword>
<dbReference type="PIRSF" id="PIRSF000103">
    <property type="entry name" value="HIBADH"/>
    <property type="match status" value="1"/>
</dbReference>
<dbReference type="GO" id="GO:0051287">
    <property type="term" value="F:NAD binding"/>
    <property type="evidence" value="ECO:0007669"/>
    <property type="project" value="InterPro"/>
</dbReference>
<dbReference type="PANTHER" id="PTHR22981">
    <property type="entry name" value="3-HYDROXYISOBUTYRATE DEHYDROGENASE-RELATED"/>
    <property type="match status" value="1"/>
</dbReference>
<protein>
    <recommendedName>
        <fullName evidence="6">3-hydroxyisobutyrate dehydrogenase</fullName>
        <shortName evidence="6">HIBADH</shortName>
        <ecNumber evidence="6">1.1.1.31</ecNumber>
    </recommendedName>
</protein>
<evidence type="ECO:0000256" key="4">
    <source>
        <dbReference type="ARBA" id="ARBA00023027"/>
    </source>
</evidence>
<keyword evidence="2 6" id="KW-0101">Branched-chain amino acid catabolism</keyword>
<evidence type="ECO:0000256" key="5">
    <source>
        <dbReference type="PIRSR" id="PIRSR000103-1"/>
    </source>
</evidence>
<dbReference type="GO" id="GO:0008442">
    <property type="term" value="F:3-hydroxyisobutyrate dehydrogenase activity"/>
    <property type="evidence" value="ECO:0007669"/>
    <property type="project" value="UniProtKB-EC"/>
</dbReference>
<sequence length="299" mass="31676">MTTIGFIGLGHMGHPMAQNLLKAGFKVFVHDVVPDAVQSMTKEGAIVAHSLGELAQESDVIITSVQTGQQVVDICLPHDGIFSHIKAGKLFIDCSSIDIATTHMLHEEAEKLHISMLDAPVSGGVAGAQAATLTFMVGGSSENFERAKPVLQVMGKKIVHAGASGSGQTAKICNNLLLGISMVGVCEAFALADKLGLDQKKFFDISSSASGQCWAMTSYCPVPGIIENAPSNNQYKPGFMAKMMLKDLRLAHHAAEAVNAAIPLGAAVAELYELYVNQGFGETDFSGILQFISNQKRTD</sequence>
<name>A0A5E4PLB8_9COXI</name>
<dbReference type="InterPro" id="IPR036291">
    <property type="entry name" value="NAD(P)-bd_dom_sf"/>
</dbReference>
<evidence type="ECO:0000313" key="9">
    <source>
        <dbReference type="EMBL" id="VVC77026.1"/>
    </source>
</evidence>
<evidence type="ECO:0000259" key="7">
    <source>
        <dbReference type="Pfam" id="PF03446"/>
    </source>
</evidence>
<dbReference type="EMBL" id="LR699120">
    <property type="protein sequence ID" value="VVC77026.1"/>
    <property type="molecule type" value="Genomic_DNA"/>
</dbReference>
<dbReference type="FunFam" id="1.10.1040.10:FF:000006">
    <property type="entry name" value="3-hydroxyisobutyrate dehydrogenase"/>
    <property type="match status" value="1"/>
</dbReference>
<organism evidence="9 10">
    <name type="scientific">Aquicella siphonis</name>
    <dbReference type="NCBI Taxonomy" id="254247"/>
    <lineage>
        <taxon>Bacteria</taxon>
        <taxon>Pseudomonadati</taxon>
        <taxon>Pseudomonadota</taxon>
        <taxon>Gammaproteobacteria</taxon>
        <taxon>Legionellales</taxon>
        <taxon>Coxiellaceae</taxon>
        <taxon>Aquicella</taxon>
    </lineage>
</organism>
<dbReference type="GO" id="GO:0006574">
    <property type="term" value="P:L-valine catabolic process"/>
    <property type="evidence" value="ECO:0007669"/>
    <property type="project" value="UniProtKB-UniPathway"/>
</dbReference>
<evidence type="ECO:0000256" key="6">
    <source>
        <dbReference type="RuleBase" id="RU910714"/>
    </source>
</evidence>
<evidence type="ECO:0000313" key="10">
    <source>
        <dbReference type="Proteomes" id="UP000324194"/>
    </source>
</evidence>
<dbReference type="Gene3D" id="3.40.50.720">
    <property type="entry name" value="NAD(P)-binding Rossmann-like Domain"/>
    <property type="match status" value="1"/>
</dbReference>
<feature type="domain" description="3-hydroxyisobutyrate dehydrogenase-like NAD-binding" evidence="8">
    <location>
        <begin position="165"/>
        <end position="291"/>
    </location>
</feature>
<feature type="domain" description="6-phosphogluconate dehydrogenase NADP-binding" evidence="7">
    <location>
        <begin position="3"/>
        <end position="162"/>
    </location>
</feature>
<comment type="similarity">
    <text evidence="1 6">Belongs to the HIBADH-related family.</text>
</comment>
<evidence type="ECO:0000256" key="2">
    <source>
        <dbReference type="ARBA" id="ARBA00022456"/>
    </source>
</evidence>
<dbReference type="InterPro" id="IPR002204">
    <property type="entry name" value="3-OH-isobutyrate_DH-rel_CS"/>
</dbReference>
<dbReference type="InterPro" id="IPR006115">
    <property type="entry name" value="6PGDH_NADP-bd"/>
</dbReference>
<dbReference type="UniPathway" id="UPA00362"/>
<dbReference type="KEGG" id="asip:AQUSIP_23530"/>
<dbReference type="GO" id="GO:0050661">
    <property type="term" value="F:NADP binding"/>
    <property type="evidence" value="ECO:0007669"/>
    <property type="project" value="InterPro"/>
</dbReference>
<feature type="active site" evidence="5">
    <location>
        <position position="171"/>
    </location>
</feature>
<dbReference type="SUPFAM" id="SSF51735">
    <property type="entry name" value="NAD(P)-binding Rossmann-fold domains"/>
    <property type="match status" value="1"/>
</dbReference>
<dbReference type="PANTHER" id="PTHR22981:SF7">
    <property type="entry name" value="3-HYDROXYISOBUTYRATE DEHYDROGENASE, MITOCHONDRIAL"/>
    <property type="match status" value="1"/>
</dbReference>
<keyword evidence="10" id="KW-1185">Reference proteome</keyword>
<dbReference type="PROSITE" id="PS00895">
    <property type="entry name" value="3_HYDROXYISOBUT_DH"/>
    <property type="match status" value="1"/>
</dbReference>
<dbReference type="InterPro" id="IPR029154">
    <property type="entry name" value="HIBADH-like_NADP-bd"/>
</dbReference>
<dbReference type="SUPFAM" id="SSF48179">
    <property type="entry name" value="6-phosphogluconate dehydrogenase C-terminal domain-like"/>
    <property type="match status" value="1"/>
</dbReference>
<dbReference type="EC" id="1.1.1.31" evidence="6"/>
<dbReference type="InterPro" id="IPR013328">
    <property type="entry name" value="6PGD_dom2"/>
</dbReference>
<proteinExistence type="inferred from homology"/>
<accession>A0A5E4PLB8</accession>
<dbReference type="InterPro" id="IPR015815">
    <property type="entry name" value="HIBADH-related"/>
</dbReference>
<keyword evidence="3 6" id="KW-0560">Oxidoreductase</keyword>
<gene>
    <name evidence="9" type="primary">mmsB</name>
    <name evidence="9" type="ORF">AQUSIP_23530</name>
</gene>
<comment type="pathway">
    <text evidence="6">Amino-acid degradation; L-valine degradation.</text>
</comment>
<dbReference type="InterPro" id="IPR008927">
    <property type="entry name" value="6-PGluconate_DH-like_C_sf"/>
</dbReference>
<dbReference type="OrthoDB" id="9786703at2"/>
<dbReference type="Gene3D" id="1.10.1040.10">
    <property type="entry name" value="N-(1-d-carboxylethyl)-l-norvaline Dehydrogenase, domain 2"/>
    <property type="match status" value="1"/>
</dbReference>
<dbReference type="InterPro" id="IPR011548">
    <property type="entry name" value="HIBADH"/>
</dbReference>
<dbReference type="RefSeq" id="WP_148340429.1">
    <property type="nucleotide sequence ID" value="NZ_LR699120.1"/>
</dbReference>
<reference evidence="9 10" key="1">
    <citation type="submission" date="2019-08" db="EMBL/GenBank/DDBJ databases">
        <authorList>
            <person name="Guy L."/>
        </authorList>
    </citation>
    <scope>NUCLEOTIDE SEQUENCE [LARGE SCALE GENOMIC DNA]</scope>
    <source>
        <strain evidence="9 10">SGT-108</strain>
    </source>
</reference>
<evidence type="ECO:0000256" key="3">
    <source>
        <dbReference type="ARBA" id="ARBA00023002"/>
    </source>
</evidence>
<evidence type="ECO:0000259" key="8">
    <source>
        <dbReference type="Pfam" id="PF14833"/>
    </source>
</evidence>
<evidence type="ECO:0000256" key="1">
    <source>
        <dbReference type="ARBA" id="ARBA00009080"/>
    </source>
</evidence>
<dbReference type="Proteomes" id="UP000324194">
    <property type="component" value="Chromosome 2"/>
</dbReference>
<dbReference type="AlphaFoldDB" id="A0A5E4PLB8"/>
<comment type="catalytic activity">
    <reaction evidence="6">
        <text>3-hydroxy-2-methylpropanoate + NAD(+) = 2-methyl-3-oxopropanoate + NADH + H(+)</text>
        <dbReference type="Rhea" id="RHEA:17681"/>
        <dbReference type="ChEBI" id="CHEBI:11805"/>
        <dbReference type="ChEBI" id="CHEBI:15378"/>
        <dbReference type="ChEBI" id="CHEBI:57540"/>
        <dbReference type="ChEBI" id="CHEBI:57700"/>
        <dbReference type="ChEBI" id="CHEBI:57945"/>
        <dbReference type="EC" id="1.1.1.31"/>
    </reaction>
</comment>